<dbReference type="Pfam" id="PF22599">
    <property type="entry name" value="SecDF_P1_head"/>
    <property type="match status" value="1"/>
</dbReference>
<evidence type="ECO:0000256" key="1">
    <source>
        <dbReference type="SAM" id="MobiDB-lite"/>
    </source>
</evidence>
<accession>A0A1H4YBU4</accession>
<feature type="region of interest" description="Disordered" evidence="1">
    <location>
        <begin position="42"/>
        <end position="65"/>
    </location>
</feature>
<dbReference type="STRING" id="208445.SAMN04489727_6640"/>
<evidence type="ECO:0000259" key="3">
    <source>
        <dbReference type="Pfam" id="PF22599"/>
    </source>
</evidence>
<dbReference type="Proteomes" id="UP000199622">
    <property type="component" value="Unassembled WGS sequence"/>
</dbReference>
<feature type="domain" description="SecDF P1 head subdomain" evidence="3">
    <location>
        <begin position="100"/>
        <end position="195"/>
    </location>
</feature>
<dbReference type="Gene3D" id="3.30.1360.200">
    <property type="match status" value="1"/>
</dbReference>
<feature type="chain" id="PRO_5039602863" evidence="2">
    <location>
        <begin position="19"/>
        <end position="200"/>
    </location>
</feature>
<evidence type="ECO:0000313" key="5">
    <source>
        <dbReference type="Proteomes" id="UP000199622"/>
    </source>
</evidence>
<proteinExistence type="predicted"/>
<protein>
    <submittedName>
        <fullName evidence="4">Preprotein translocase subunit SecD</fullName>
    </submittedName>
</protein>
<organism evidence="4 5">
    <name type="scientific">Amycolatopsis tolypomycina</name>
    <dbReference type="NCBI Taxonomy" id="208445"/>
    <lineage>
        <taxon>Bacteria</taxon>
        <taxon>Bacillati</taxon>
        <taxon>Actinomycetota</taxon>
        <taxon>Actinomycetes</taxon>
        <taxon>Pseudonocardiales</taxon>
        <taxon>Pseudonocardiaceae</taxon>
        <taxon>Amycolatopsis</taxon>
    </lineage>
</organism>
<evidence type="ECO:0000256" key="2">
    <source>
        <dbReference type="SAM" id="SignalP"/>
    </source>
</evidence>
<dbReference type="InterPro" id="IPR054384">
    <property type="entry name" value="SecDF_P1_head"/>
</dbReference>
<sequence length="200" mass="20524">MRILLAAVAALVLAGCQAEVPGRASADGFVVKDATRLRFRPVLTELPPGPPAGAPGQRQSTDPATQEAAARALDCEPGTPDALDGRDDPALPLVSCDPTQGARYVLGPAFLSGADVGWVEARLDPATGSALVALNFTAAGARTWAEWTGGNVGKQVAMVVRSRVLTAPQIQSAITDGVTQITGKFTMPEAQQLAKDIAGA</sequence>
<feature type="signal peptide" evidence="2">
    <location>
        <begin position="1"/>
        <end position="18"/>
    </location>
</feature>
<keyword evidence="2" id="KW-0732">Signal</keyword>
<reference evidence="5" key="1">
    <citation type="submission" date="2016-10" db="EMBL/GenBank/DDBJ databases">
        <authorList>
            <person name="Varghese N."/>
            <person name="Submissions S."/>
        </authorList>
    </citation>
    <scope>NUCLEOTIDE SEQUENCE [LARGE SCALE GENOMIC DNA]</scope>
    <source>
        <strain evidence="5">DSM 44544</strain>
    </source>
</reference>
<keyword evidence="5" id="KW-1185">Reference proteome</keyword>
<name>A0A1H4YBU4_9PSEU</name>
<dbReference type="OrthoDB" id="5240379at2"/>
<dbReference type="RefSeq" id="WP_091314733.1">
    <property type="nucleotide sequence ID" value="NZ_FNSO01000004.1"/>
</dbReference>
<dbReference type="EMBL" id="FNSO01000004">
    <property type="protein sequence ID" value="SED15185.1"/>
    <property type="molecule type" value="Genomic_DNA"/>
</dbReference>
<dbReference type="PROSITE" id="PS51257">
    <property type="entry name" value="PROKAR_LIPOPROTEIN"/>
    <property type="match status" value="1"/>
</dbReference>
<gene>
    <name evidence="4" type="ORF">SAMN04489727_6640</name>
</gene>
<dbReference type="AlphaFoldDB" id="A0A1H4YBU4"/>
<evidence type="ECO:0000313" key="4">
    <source>
        <dbReference type="EMBL" id="SED15185.1"/>
    </source>
</evidence>